<organism evidence="1">
    <name type="scientific">Culex pipiens</name>
    <name type="common">House mosquito</name>
    <dbReference type="NCBI Taxonomy" id="7175"/>
    <lineage>
        <taxon>Eukaryota</taxon>
        <taxon>Metazoa</taxon>
        <taxon>Ecdysozoa</taxon>
        <taxon>Arthropoda</taxon>
        <taxon>Hexapoda</taxon>
        <taxon>Insecta</taxon>
        <taxon>Pterygota</taxon>
        <taxon>Neoptera</taxon>
        <taxon>Endopterygota</taxon>
        <taxon>Diptera</taxon>
        <taxon>Nematocera</taxon>
        <taxon>Culicoidea</taxon>
        <taxon>Culicidae</taxon>
        <taxon>Culicinae</taxon>
        <taxon>Culicini</taxon>
        <taxon>Culex</taxon>
        <taxon>Culex</taxon>
    </lineage>
</organism>
<sequence>MQKPLSNVIIDIQSDWHVFDLLPDSNNIQFVCVSHTSSSLKFTYFLPLSASECSSTWESGFCLCVCVLLGCVCLQCISGQNDTFRKEVEFCSNCAICERSTRVATIQLASKSSSLLIFLSFFLRGIQDDCCVLGMGEWFGVFLHRNCYPWTGF</sequence>
<accession>A0A8D8BC20</accession>
<evidence type="ECO:0000313" key="1">
    <source>
        <dbReference type="EMBL" id="CAG6472682.1"/>
    </source>
</evidence>
<dbReference type="EMBL" id="HBUE01071100">
    <property type="protein sequence ID" value="CAG6472682.1"/>
    <property type="molecule type" value="Transcribed_RNA"/>
</dbReference>
<protein>
    <submittedName>
        <fullName evidence="1">(northern house mosquito) hypothetical protein</fullName>
    </submittedName>
</protein>
<reference evidence="1" key="1">
    <citation type="submission" date="2021-05" db="EMBL/GenBank/DDBJ databases">
        <authorList>
            <person name="Alioto T."/>
            <person name="Alioto T."/>
            <person name="Gomez Garrido J."/>
        </authorList>
    </citation>
    <scope>NUCLEOTIDE SEQUENCE</scope>
</reference>
<dbReference type="AlphaFoldDB" id="A0A8D8BC20"/>
<name>A0A8D8BC20_CULPI</name>
<proteinExistence type="predicted"/>